<keyword evidence="2" id="KW-1185">Reference proteome</keyword>
<proteinExistence type="predicted"/>
<sequence length="102" mass="10841">MAGEEPRLLALRLAVAGMRTALAGYRAPLTDRGVAERELERLEAVARSPRPHPDELGRGLLMVVGAVGSVRVLAAPVAELRAAVEPFASRRVPVPGSRRPAD</sequence>
<protein>
    <submittedName>
        <fullName evidence="1">Uncharacterized protein</fullName>
    </submittedName>
</protein>
<evidence type="ECO:0000313" key="1">
    <source>
        <dbReference type="EMBL" id="MBB0230438.1"/>
    </source>
</evidence>
<organism evidence="1 2">
    <name type="scientific">Streptomyces calidiresistens</name>
    <dbReference type="NCBI Taxonomy" id="1485586"/>
    <lineage>
        <taxon>Bacteria</taxon>
        <taxon>Bacillati</taxon>
        <taxon>Actinomycetota</taxon>
        <taxon>Actinomycetes</taxon>
        <taxon>Kitasatosporales</taxon>
        <taxon>Streptomycetaceae</taxon>
        <taxon>Streptomyces</taxon>
    </lineage>
</organism>
<dbReference type="Proteomes" id="UP000530234">
    <property type="component" value="Unassembled WGS sequence"/>
</dbReference>
<accession>A0A7W3XX16</accession>
<dbReference type="AlphaFoldDB" id="A0A7W3XX16"/>
<dbReference type="Pfam" id="PF19380">
    <property type="entry name" value="DUF5955"/>
    <property type="match status" value="1"/>
</dbReference>
<gene>
    <name evidence="1" type="ORF">FOE67_13180</name>
</gene>
<name>A0A7W3XX16_9ACTN</name>
<dbReference type="InterPro" id="IPR045999">
    <property type="entry name" value="DUF5955"/>
</dbReference>
<dbReference type="EMBL" id="VKHS01000281">
    <property type="protein sequence ID" value="MBB0230438.1"/>
    <property type="molecule type" value="Genomic_DNA"/>
</dbReference>
<evidence type="ECO:0000313" key="2">
    <source>
        <dbReference type="Proteomes" id="UP000530234"/>
    </source>
</evidence>
<reference evidence="2" key="1">
    <citation type="submission" date="2019-10" db="EMBL/GenBank/DDBJ databases">
        <title>Streptomyces sp. nov., a novel actinobacterium isolated from alkaline environment.</title>
        <authorList>
            <person name="Golinska P."/>
        </authorList>
    </citation>
    <scope>NUCLEOTIDE SEQUENCE [LARGE SCALE GENOMIC DNA]</scope>
    <source>
        <strain evidence="2">DSM 42108</strain>
    </source>
</reference>
<comment type="caution">
    <text evidence="1">The sequence shown here is derived from an EMBL/GenBank/DDBJ whole genome shotgun (WGS) entry which is preliminary data.</text>
</comment>